<evidence type="ECO:0000256" key="1">
    <source>
        <dbReference type="ARBA" id="ARBA00022598"/>
    </source>
</evidence>
<evidence type="ECO:0000256" key="4">
    <source>
        <dbReference type="PROSITE-ProRule" id="PRU00409"/>
    </source>
</evidence>
<dbReference type="Proteomes" id="UP001500751">
    <property type="component" value="Unassembled WGS sequence"/>
</dbReference>
<dbReference type="RefSeq" id="WP_344669337.1">
    <property type="nucleotide sequence ID" value="NZ_BAAAQN010000046.1"/>
</dbReference>
<proteinExistence type="predicted"/>
<dbReference type="Gene3D" id="3.30.470.20">
    <property type="entry name" value="ATP-grasp fold, B domain"/>
    <property type="match status" value="1"/>
</dbReference>
<keyword evidence="2 4" id="KW-0547">Nucleotide-binding</keyword>
<comment type="caution">
    <text evidence="6">The sequence shown here is derived from an EMBL/GenBank/DDBJ whole genome shotgun (WGS) entry which is preliminary data.</text>
</comment>
<keyword evidence="3 4" id="KW-0067">ATP-binding</keyword>
<organism evidence="6 7">
    <name type="scientific">Catenulispora yoronensis</name>
    <dbReference type="NCBI Taxonomy" id="450799"/>
    <lineage>
        <taxon>Bacteria</taxon>
        <taxon>Bacillati</taxon>
        <taxon>Actinomycetota</taxon>
        <taxon>Actinomycetes</taxon>
        <taxon>Catenulisporales</taxon>
        <taxon>Catenulisporaceae</taxon>
        <taxon>Catenulispora</taxon>
    </lineage>
</organism>
<feature type="domain" description="ATP-grasp" evidence="5">
    <location>
        <begin position="113"/>
        <end position="329"/>
    </location>
</feature>
<keyword evidence="7" id="KW-1185">Reference proteome</keyword>
<gene>
    <name evidence="6" type="ORF">GCM10009839_63140</name>
</gene>
<dbReference type="InterPro" id="IPR011761">
    <property type="entry name" value="ATP-grasp"/>
</dbReference>
<name>A0ABN2V1Y5_9ACTN</name>
<evidence type="ECO:0000256" key="2">
    <source>
        <dbReference type="ARBA" id="ARBA00022741"/>
    </source>
</evidence>
<protein>
    <submittedName>
        <fullName evidence="6">ATP-grasp domain-containing protein</fullName>
    </submittedName>
</protein>
<dbReference type="PANTHER" id="PTHR43585:SF2">
    <property type="entry name" value="ATP-GRASP ENZYME FSQD"/>
    <property type="match status" value="1"/>
</dbReference>
<dbReference type="EMBL" id="BAAAQN010000046">
    <property type="protein sequence ID" value="GAA2048814.1"/>
    <property type="molecule type" value="Genomic_DNA"/>
</dbReference>
<reference evidence="6 7" key="1">
    <citation type="journal article" date="2019" name="Int. J. Syst. Evol. Microbiol.">
        <title>The Global Catalogue of Microorganisms (GCM) 10K type strain sequencing project: providing services to taxonomists for standard genome sequencing and annotation.</title>
        <authorList>
            <consortium name="The Broad Institute Genomics Platform"/>
            <consortium name="The Broad Institute Genome Sequencing Center for Infectious Disease"/>
            <person name="Wu L."/>
            <person name="Ma J."/>
        </authorList>
    </citation>
    <scope>NUCLEOTIDE SEQUENCE [LARGE SCALE GENOMIC DNA]</scope>
    <source>
        <strain evidence="6 7">JCM 16014</strain>
    </source>
</reference>
<sequence>MNPRVAVVDGVGGGRWLTRELTDRGADCVHVKSRPALEPYLDSGFRPDEYALDLGYDHDVGRLATRLGNLGVAWVVAGHAGGAATAETLARLTGLPGDDPDLAEARHDRQAMARRLYEAGLDAPRGCLVTAADQAVAWFADAELGAVGAVVRPADGAGAGTDRARFCADAAQVHAAVSALLGTGGPGGSANVSATVFGGAHHSVLVQERLAGAEFVVDTVSIDGVHLVADTWRRVKEVRDLAATGTPISDFEEPADPAAPEVAAIHSYVLRALDALGVRHGAAHSRVVLTARGPVLVDPGAGLGDDTLPWVAEKFLGYSTVGLLAAGILQPRDTLQRAARLPERWPEPIRRVALINRRPGPVRPSPQWAGALEALPTAVAVSAAAGAGMELPVTRGPGTSPGFVYLSAPDPQLIERDYLTIREWEQQGPYTG</sequence>
<accession>A0ABN2V1Y5</accession>
<dbReference type="InterPro" id="IPR052032">
    <property type="entry name" value="ATP-dep_AA_Ligase"/>
</dbReference>
<evidence type="ECO:0000313" key="6">
    <source>
        <dbReference type="EMBL" id="GAA2048814.1"/>
    </source>
</evidence>
<evidence type="ECO:0000313" key="7">
    <source>
        <dbReference type="Proteomes" id="UP001500751"/>
    </source>
</evidence>
<evidence type="ECO:0000256" key="3">
    <source>
        <dbReference type="ARBA" id="ARBA00022840"/>
    </source>
</evidence>
<dbReference type="PANTHER" id="PTHR43585">
    <property type="entry name" value="FUMIPYRROLE BIOSYNTHESIS PROTEIN C"/>
    <property type="match status" value="1"/>
</dbReference>
<evidence type="ECO:0000259" key="5">
    <source>
        <dbReference type="PROSITE" id="PS50975"/>
    </source>
</evidence>
<dbReference type="SUPFAM" id="SSF56059">
    <property type="entry name" value="Glutathione synthetase ATP-binding domain-like"/>
    <property type="match status" value="1"/>
</dbReference>
<dbReference type="PROSITE" id="PS50975">
    <property type="entry name" value="ATP_GRASP"/>
    <property type="match status" value="1"/>
</dbReference>
<keyword evidence="1" id="KW-0436">Ligase</keyword>